<organism evidence="1 2">
    <name type="scientific">Roseovarius faecimaris</name>
    <dbReference type="NCBI Taxonomy" id="2494550"/>
    <lineage>
        <taxon>Bacteria</taxon>
        <taxon>Pseudomonadati</taxon>
        <taxon>Pseudomonadota</taxon>
        <taxon>Alphaproteobacteria</taxon>
        <taxon>Rhodobacterales</taxon>
        <taxon>Roseobacteraceae</taxon>
        <taxon>Roseovarius</taxon>
    </lineage>
</organism>
<keyword evidence="2" id="KW-1185">Reference proteome</keyword>
<evidence type="ECO:0008006" key="3">
    <source>
        <dbReference type="Google" id="ProtNLM"/>
    </source>
</evidence>
<proteinExistence type="predicted"/>
<dbReference type="OrthoDB" id="7863719at2"/>
<reference evidence="2" key="1">
    <citation type="submission" date="2018-12" db="EMBL/GenBank/DDBJ databases">
        <title>Complete genome sequence of Roseovarius sp. MME-070.</title>
        <authorList>
            <person name="Nam Y.-D."/>
            <person name="Kang J."/>
            <person name="Chung W.-H."/>
            <person name="Park Y.S."/>
        </authorList>
    </citation>
    <scope>NUCLEOTIDE SEQUENCE [LARGE SCALE GENOMIC DNA]</scope>
    <source>
        <strain evidence="2">MME-070</strain>
    </source>
</reference>
<evidence type="ECO:0000313" key="2">
    <source>
        <dbReference type="Proteomes" id="UP000428330"/>
    </source>
</evidence>
<gene>
    <name evidence="1" type="ORF">EI983_11845</name>
</gene>
<dbReference type="KEGG" id="rom:EI983_11845"/>
<dbReference type="Proteomes" id="UP000428330">
    <property type="component" value="Chromosome"/>
</dbReference>
<dbReference type="RefSeq" id="WP_157707606.1">
    <property type="nucleotide sequence ID" value="NZ_CP034348.1"/>
</dbReference>
<dbReference type="AlphaFoldDB" id="A0A6I6IQG0"/>
<dbReference type="EMBL" id="CP034348">
    <property type="protein sequence ID" value="QGX98925.1"/>
    <property type="molecule type" value="Genomic_DNA"/>
</dbReference>
<protein>
    <recommendedName>
        <fullName evidence="3">Dihydroorotate dehydrogenase</fullName>
    </recommendedName>
</protein>
<name>A0A6I6IQG0_9RHOB</name>
<evidence type="ECO:0000313" key="1">
    <source>
        <dbReference type="EMBL" id="QGX98925.1"/>
    </source>
</evidence>
<sequence length="121" mass="12438">MTQDDGLEAYFNAARTTAPAPSAALLERIAQDAIAAQAPAPALAPPPDAPQPGWLSQLWQGLGGWPAFGGLATATMAGVWIGVYPPSTVAFAAESYFGSESDAYIIDLSPDGAFDLAEEAL</sequence>
<accession>A0A6I6IQG0</accession>